<accession>A0ABP0TJR0</accession>
<comment type="similarity">
    <text evidence="2 4">Belongs to the Mediator complex subunit 20 family.</text>
</comment>
<evidence type="ECO:0000256" key="1">
    <source>
        <dbReference type="ARBA" id="ARBA00004123"/>
    </source>
</evidence>
<dbReference type="PANTHER" id="PTHR12465">
    <property type="entry name" value="UBIQUITIN SPECIFIC PROTEASE HOMOLOG 49"/>
    <property type="match status" value="1"/>
</dbReference>
<evidence type="ECO:0000256" key="4">
    <source>
        <dbReference type="RuleBase" id="RU364152"/>
    </source>
</evidence>
<keyword evidence="6" id="KW-1185">Reference proteome</keyword>
<name>A0ABP0TJR0_9BRYO</name>
<organism evidence="5 6">
    <name type="scientific">Sphagnum troendelagicum</name>
    <dbReference type="NCBI Taxonomy" id="128251"/>
    <lineage>
        <taxon>Eukaryota</taxon>
        <taxon>Viridiplantae</taxon>
        <taxon>Streptophyta</taxon>
        <taxon>Embryophyta</taxon>
        <taxon>Bryophyta</taxon>
        <taxon>Sphagnophytina</taxon>
        <taxon>Sphagnopsida</taxon>
        <taxon>Sphagnales</taxon>
        <taxon>Sphagnaceae</taxon>
        <taxon>Sphagnum</taxon>
    </lineage>
</organism>
<keyword evidence="3 4" id="KW-0539">Nucleus</keyword>
<comment type="subunit">
    <text evidence="4">Component of the Mediator complex.</text>
</comment>
<keyword evidence="4" id="KW-0805">Transcription regulation</keyword>
<proteinExistence type="inferred from homology"/>
<evidence type="ECO:0000313" key="5">
    <source>
        <dbReference type="EMBL" id="CAK9197776.1"/>
    </source>
</evidence>
<dbReference type="Pfam" id="PF08612">
    <property type="entry name" value="Med20"/>
    <property type="match status" value="1"/>
</dbReference>
<dbReference type="InterPro" id="IPR013921">
    <property type="entry name" value="Mediator_Med20"/>
</dbReference>
<protein>
    <recommendedName>
        <fullName evidence="4">Mediator of RNA polymerase II transcription subunit 20</fullName>
    </recommendedName>
    <alternativeName>
        <fullName evidence="4">Mediator complex subunit 20</fullName>
    </alternativeName>
</protein>
<comment type="subcellular location">
    <subcellularLocation>
        <location evidence="1 4">Nucleus</location>
    </subcellularLocation>
</comment>
<dbReference type="EMBL" id="OZ019903">
    <property type="protein sequence ID" value="CAK9197776.1"/>
    <property type="molecule type" value="Genomic_DNA"/>
</dbReference>
<keyword evidence="4" id="KW-0804">Transcription</keyword>
<dbReference type="PANTHER" id="PTHR12465:SF0">
    <property type="entry name" value="MEDIATOR OF RNA POLYMERASE II TRANSCRIPTION SUBUNIT 20"/>
    <property type="match status" value="1"/>
</dbReference>
<evidence type="ECO:0000256" key="3">
    <source>
        <dbReference type="ARBA" id="ARBA00023242"/>
    </source>
</evidence>
<gene>
    <name evidence="4" type="primary">MED20</name>
    <name evidence="5" type="ORF">CSSPTR1EN2_LOCUS4143</name>
</gene>
<sequence length="212" mass="24601">MPVKWLFHWQPNVGSQVSSQTLNDVFKRIDSLHATKSTRWQITASQYRPNVRDQALPVDCARELLGVTFTEAPDKIFFILRQEHMVVEADATMQAIMERLQVYRNRLTVLFEGFQYELGDFRVKAGRAVLAPVENLRGIIMEVEYMPVSSLEQSRAAVLEFMELWQEGVILGQFVALELNFTDFSLSDHYCWQHTALQYVSLMAFFLSQQRT</sequence>
<comment type="function">
    <text evidence="4">Component of the Mediator complex, a coactivator involved in the regulated transcription of nearly all RNA polymerase II-dependent genes. Mediator functions as a bridge to convey information from gene-specific regulatory proteins to the basal RNA polymerase II transcription machinery. Mediator is recruited to promoters by direct interactions with regulatory proteins and serves as a scaffold for the assembly of a functional preinitiation complex with RNA polymerase II and the general transcription factors.</text>
</comment>
<keyword evidence="4" id="KW-0010">Activator</keyword>
<evidence type="ECO:0000313" key="6">
    <source>
        <dbReference type="Proteomes" id="UP001497512"/>
    </source>
</evidence>
<dbReference type="Proteomes" id="UP001497512">
    <property type="component" value="Chromosome 11"/>
</dbReference>
<evidence type="ECO:0000256" key="2">
    <source>
        <dbReference type="ARBA" id="ARBA00010743"/>
    </source>
</evidence>
<reference evidence="5" key="1">
    <citation type="submission" date="2024-02" db="EMBL/GenBank/DDBJ databases">
        <authorList>
            <consortium name="ELIXIR-Norway"/>
            <consortium name="Elixir Norway"/>
        </authorList>
    </citation>
    <scope>NUCLEOTIDE SEQUENCE</scope>
</reference>